<name>A0AAD4R5Z8_9BILA</name>
<dbReference type="InterPro" id="IPR042510">
    <property type="entry name" value="CIP2A"/>
</dbReference>
<dbReference type="Pfam" id="PF21044">
    <property type="entry name" value="CIP2A_N"/>
    <property type="match status" value="1"/>
</dbReference>
<dbReference type="PANTHER" id="PTHR23161">
    <property type="entry name" value="PROTEIN CIP2A"/>
    <property type="match status" value="1"/>
</dbReference>
<keyword evidence="1" id="KW-0175">Coiled coil</keyword>
<feature type="coiled-coil region" evidence="1">
    <location>
        <begin position="771"/>
        <end position="844"/>
    </location>
</feature>
<keyword evidence="5" id="KW-1185">Reference proteome</keyword>
<feature type="domain" description="CIP2A N-terminal" evidence="3">
    <location>
        <begin position="206"/>
        <end position="654"/>
    </location>
</feature>
<keyword evidence="2" id="KW-0472">Membrane</keyword>
<reference evidence="4" key="1">
    <citation type="submission" date="2022-01" db="EMBL/GenBank/DDBJ databases">
        <title>Genome Sequence Resource for Two Populations of Ditylenchus destructor, the Migratory Endoparasitic Phytonematode.</title>
        <authorList>
            <person name="Zhang H."/>
            <person name="Lin R."/>
            <person name="Xie B."/>
        </authorList>
    </citation>
    <scope>NUCLEOTIDE SEQUENCE</scope>
    <source>
        <strain evidence="4">BazhouSP</strain>
    </source>
</reference>
<organism evidence="4 5">
    <name type="scientific">Ditylenchus destructor</name>
    <dbReference type="NCBI Taxonomy" id="166010"/>
    <lineage>
        <taxon>Eukaryota</taxon>
        <taxon>Metazoa</taxon>
        <taxon>Ecdysozoa</taxon>
        <taxon>Nematoda</taxon>
        <taxon>Chromadorea</taxon>
        <taxon>Rhabditida</taxon>
        <taxon>Tylenchina</taxon>
        <taxon>Tylenchomorpha</taxon>
        <taxon>Sphaerularioidea</taxon>
        <taxon>Anguinidae</taxon>
        <taxon>Anguininae</taxon>
        <taxon>Ditylenchus</taxon>
    </lineage>
</organism>
<evidence type="ECO:0000256" key="2">
    <source>
        <dbReference type="SAM" id="Phobius"/>
    </source>
</evidence>
<feature type="transmembrane region" description="Helical" evidence="2">
    <location>
        <begin position="20"/>
        <end position="42"/>
    </location>
</feature>
<feature type="coiled-coil region" evidence="1">
    <location>
        <begin position="880"/>
        <end position="935"/>
    </location>
</feature>
<dbReference type="EMBL" id="JAKKPZ010000018">
    <property type="protein sequence ID" value="KAI1712464.1"/>
    <property type="molecule type" value="Genomic_DNA"/>
</dbReference>
<dbReference type="AlphaFoldDB" id="A0AAD4R5Z8"/>
<dbReference type="SUPFAM" id="SSF48371">
    <property type="entry name" value="ARM repeat"/>
    <property type="match status" value="1"/>
</dbReference>
<accession>A0AAD4R5Z8</accession>
<comment type="caution">
    <text evidence="4">The sequence shown here is derived from an EMBL/GenBank/DDBJ whole genome shotgun (WGS) entry which is preliminary data.</text>
</comment>
<keyword evidence="2" id="KW-0812">Transmembrane</keyword>
<dbReference type="Proteomes" id="UP001201812">
    <property type="component" value="Unassembled WGS sequence"/>
</dbReference>
<protein>
    <submittedName>
        <fullName evidence="4">Protein CIP2A</fullName>
    </submittedName>
</protein>
<dbReference type="InterPro" id="IPR048701">
    <property type="entry name" value="CIP2A_N"/>
</dbReference>
<evidence type="ECO:0000259" key="3">
    <source>
        <dbReference type="Pfam" id="PF21044"/>
    </source>
</evidence>
<keyword evidence="2" id="KW-1133">Transmembrane helix</keyword>
<proteinExistence type="predicted"/>
<gene>
    <name evidence="4" type="ORF">DdX_09550</name>
</gene>
<evidence type="ECO:0000256" key="1">
    <source>
        <dbReference type="SAM" id="Coils"/>
    </source>
</evidence>
<sequence length="948" mass="107037">MRIRPVVLVLFMKRLSQKPTLVFVLGGALGVTSLASPPFLYLPPVTLFPLQRQLLINVLLFFIASILKMIAGECNGNHCTSIEILLQQAQSAAQLFLLNDSESNGQRLNDTLSVLISESAVPTKAGFLKLDHGSTLCDFLLTAKQLLMVSSTSVLIRSRLRLVLFNVSLFNVSVRRYCAGELELCGPVFHCLEISLKEQLGPQNIIDSLRLLQVLTYERSLALGSSWINALLSFLVEEILLENEPEWLPYCCAILSNLASRSKTLCNKLKKQSTYKKLCKRLLDLFQHDSKMVVLCSLVLIGYLDERTRDVVFSSKNVSQAFICIFNVLGSGDPSLMTVHIAVDLLCRLVVSSPSSSRLAAPCLAATAKDFPTYGFFAKSMQKVAALLQSFDARVNEESMKIYDLLLSFCKLYELRSPVCLAIAEKSKLHDYLTTPILTMCHAAFLRLDESLFPDISLSAIRLLIFILQETIENGVRVQEFLSAGKICQLVESNIKTSLETKSDLISLQCAKITEGLRLAEVVANDEEVRAELLDVVNASLCSHINESQFVSNPIVNFFTGLDMGISSSLPDWSIHGVGILLASLRLLATLKDYSRTHKELYWRNLKDDRIIPFIAIAFTSHDPQTIYDALFLFTHTVQVQEFPVRKLAELIARVSQAMSRASSASSSENLQNGHRLSLESSVDLAQLSEIPASECEAFQQVDELLEQMKKGVNLKDVRMSQLVQAFERKIFLHKNRERELEKLIFVKEQAISQCERLRLATRDRSNASEVTNLRLLLNDLEKKLSERDEEFVVIRREKMELAELLRKLQHDMEHEREQSNAKLQDLEREKSDLIVENGKERDLHAALRTRFDEMTRKFDMATKAVFEKQMEIETISKTIAEQQRATSELRTDLDRKNKECAEARKEIASKVLQMEEQRKKLEKLEEENQVFSRIKALCGAGNGLPST</sequence>
<dbReference type="PANTHER" id="PTHR23161:SF2">
    <property type="entry name" value="PROTEIN CIP2A"/>
    <property type="match status" value="1"/>
</dbReference>
<evidence type="ECO:0000313" key="4">
    <source>
        <dbReference type="EMBL" id="KAI1712464.1"/>
    </source>
</evidence>
<dbReference type="InterPro" id="IPR016024">
    <property type="entry name" value="ARM-type_fold"/>
</dbReference>
<evidence type="ECO:0000313" key="5">
    <source>
        <dbReference type="Proteomes" id="UP001201812"/>
    </source>
</evidence>